<dbReference type="EMBL" id="UYIO01000001">
    <property type="protein sequence ID" value="VDG77348.1"/>
    <property type="molecule type" value="Genomic_DNA"/>
</dbReference>
<comment type="caution">
    <text evidence="1">The sequence shown here is derived from an EMBL/GenBank/DDBJ whole genome shotgun (WGS) entry which is preliminary data.</text>
</comment>
<dbReference type="Proteomes" id="UP000269974">
    <property type="component" value="Unassembled WGS sequence"/>
</dbReference>
<sequence length="130" mass="13899">MDLGLDRILAAGREVALSRMTDQCKVTRVVIINRKPAYAAAREKKTITVYEGPFRVRVTSPNAAVMPDAGGMTVMQQDVASFPIDVVLQKGDTITVTAGDPQLVGASFTVRGRSPASQATAAKYQVESVM</sequence>
<name>A0A7Z9CAC3_9ACTO</name>
<protein>
    <submittedName>
        <fullName evidence="1">Uncharacterized protein</fullName>
    </submittedName>
</protein>
<evidence type="ECO:0000313" key="2">
    <source>
        <dbReference type="Proteomes" id="UP000269974"/>
    </source>
</evidence>
<dbReference type="Pfam" id="PF19586">
    <property type="entry name" value="DUF6093"/>
    <property type="match status" value="1"/>
</dbReference>
<reference evidence="1 2" key="1">
    <citation type="submission" date="2018-11" db="EMBL/GenBank/DDBJ databases">
        <authorList>
            <consortium name="Pathogen Informatics"/>
        </authorList>
    </citation>
    <scope>NUCLEOTIDE SEQUENCE [LARGE SCALE GENOMIC DNA]</scope>
    <source>
        <strain evidence="1 2">NCTC10327</strain>
    </source>
</reference>
<evidence type="ECO:0000313" key="1">
    <source>
        <dbReference type="EMBL" id="VDG77348.1"/>
    </source>
</evidence>
<dbReference type="InterPro" id="IPR046075">
    <property type="entry name" value="DUF6093"/>
</dbReference>
<organism evidence="1 2">
    <name type="scientific">Actinobaculum suis</name>
    <dbReference type="NCBI Taxonomy" id="1657"/>
    <lineage>
        <taxon>Bacteria</taxon>
        <taxon>Bacillati</taxon>
        <taxon>Actinomycetota</taxon>
        <taxon>Actinomycetes</taxon>
        <taxon>Actinomycetales</taxon>
        <taxon>Actinomycetaceae</taxon>
        <taxon>Actinobaculum</taxon>
    </lineage>
</organism>
<proteinExistence type="predicted"/>
<accession>A0A7Z9CAC3</accession>
<dbReference type="RefSeq" id="WP_269429225.1">
    <property type="nucleotide sequence ID" value="NZ_LFUS01000023.1"/>
</dbReference>
<gene>
    <name evidence="1" type="ORF">NCTC10327_01953</name>
</gene>
<dbReference type="AlphaFoldDB" id="A0A7Z9CAC3"/>